<evidence type="ECO:0000313" key="2">
    <source>
        <dbReference type="EMBL" id="RNL64926.1"/>
    </source>
</evidence>
<dbReference type="AlphaFoldDB" id="A0A3N0CPG3"/>
<dbReference type="Proteomes" id="UP000267128">
    <property type="component" value="Unassembled WGS sequence"/>
</dbReference>
<proteinExistence type="predicted"/>
<protein>
    <submittedName>
        <fullName evidence="2">DUF3068 domain-containing protein</fullName>
    </submittedName>
</protein>
<sequence>MRRFSLVLIAVGAFLIVLAPMIRFYAYPRLAVAPANQRSVTTLVGPNATVFDIGTLKEITTDLTTKVNTSGDATTPDKCSGAVTYVNTTSTTSSDGVMRSRDVERMTFNARTGEGVPNCGNDYISDQEDVQTPVKHTGLPAKFPFQTEKKTYQFWDSTLRKSAPIDYLGTAKVDGVDTYKFGQNIEPTAYTTMDVPLSVLGLAGDDTVTADRVYSNNRTLWVEPETGVILKRSEGVRETLDYQGESRVTLTEVTTGYDDATVKKNADEYGSQASMLKTVRTLVPQAAFVLGLLALVGGIVLGRRRVSATAPTREKAHAHA</sequence>
<gene>
    <name evidence="2" type="ORF">EFK50_02795</name>
</gene>
<accession>A0A3N0CPG3</accession>
<keyword evidence="1" id="KW-1133">Transmembrane helix</keyword>
<organism evidence="2 3">
    <name type="scientific">Nocardioides marmoriginsengisoli</name>
    <dbReference type="NCBI Taxonomy" id="661483"/>
    <lineage>
        <taxon>Bacteria</taxon>
        <taxon>Bacillati</taxon>
        <taxon>Actinomycetota</taxon>
        <taxon>Actinomycetes</taxon>
        <taxon>Propionibacteriales</taxon>
        <taxon>Nocardioidaceae</taxon>
        <taxon>Nocardioides</taxon>
    </lineage>
</organism>
<feature type="transmembrane region" description="Helical" evidence="1">
    <location>
        <begin position="282"/>
        <end position="301"/>
    </location>
</feature>
<keyword evidence="1" id="KW-0812">Transmembrane</keyword>
<keyword evidence="1" id="KW-0472">Membrane</keyword>
<reference evidence="2 3" key="1">
    <citation type="submission" date="2018-11" db="EMBL/GenBank/DDBJ databases">
        <authorList>
            <person name="Li F."/>
        </authorList>
    </citation>
    <scope>NUCLEOTIDE SEQUENCE [LARGE SCALE GENOMIC DNA]</scope>
    <source>
        <strain evidence="2 3">Gsoil 097</strain>
    </source>
</reference>
<dbReference type="EMBL" id="RJSE01000003">
    <property type="protein sequence ID" value="RNL64926.1"/>
    <property type="molecule type" value="Genomic_DNA"/>
</dbReference>
<dbReference type="InterPro" id="IPR021424">
    <property type="entry name" value="PorA"/>
</dbReference>
<keyword evidence="3" id="KW-1185">Reference proteome</keyword>
<dbReference type="RefSeq" id="WP_123226029.1">
    <property type="nucleotide sequence ID" value="NZ_RJSE01000003.1"/>
</dbReference>
<name>A0A3N0CPG3_9ACTN</name>
<comment type="caution">
    <text evidence="2">The sequence shown here is derived from an EMBL/GenBank/DDBJ whole genome shotgun (WGS) entry which is preliminary data.</text>
</comment>
<evidence type="ECO:0000256" key="1">
    <source>
        <dbReference type="SAM" id="Phobius"/>
    </source>
</evidence>
<dbReference type="Pfam" id="PF11271">
    <property type="entry name" value="PorA"/>
    <property type="match status" value="1"/>
</dbReference>
<dbReference type="OrthoDB" id="153031at2"/>
<evidence type="ECO:0000313" key="3">
    <source>
        <dbReference type="Proteomes" id="UP000267128"/>
    </source>
</evidence>